<dbReference type="PANTHER" id="PTHR11129:SF1">
    <property type="entry name" value="PROTEIN FARNESYLTRANSFERASE_GERANYLGERANYLTRANSFERASE TYPE-1 SUBUNIT ALPHA"/>
    <property type="match status" value="1"/>
</dbReference>
<dbReference type="GO" id="GO:0004662">
    <property type="term" value="F:CAAX-protein geranylgeranyltransferase activity"/>
    <property type="evidence" value="ECO:0007669"/>
    <property type="project" value="UniProtKB-EC"/>
</dbReference>
<dbReference type="Pfam" id="PF01239">
    <property type="entry name" value="PPTA"/>
    <property type="match status" value="3"/>
</dbReference>
<keyword evidence="15" id="KW-1185">Reference proteome</keyword>
<dbReference type="EC" id="2.5.1.59" evidence="3"/>
<keyword evidence="7" id="KW-0677">Repeat</keyword>
<dbReference type="Proteomes" id="UP001632038">
    <property type="component" value="Unassembled WGS sequence"/>
</dbReference>
<keyword evidence="5" id="KW-0637">Prenyltransferase</keyword>
<evidence type="ECO:0000313" key="14">
    <source>
        <dbReference type="EMBL" id="KAL3650296.1"/>
    </source>
</evidence>
<dbReference type="EMBL" id="JAVIJP010000007">
    <property type="protein sequence ID" value="KAL3650296.1"/>
    <property type="molecule type" value="Genomic_DNA"/>
</dbReference>
<name>A0ABD3E833_9LAMI</name>
<dbReference type="GO" id="GO:0004660">
    <property type="term" value="F:protein farnesyltransferase activity"/>
    <property type="evidence" value="ECO:0007669"/>
    <property type="project" value="UniProtKB-EC"/>
</dbReference>
<evidence type="ECO:0000256" key="11">
    <source>
        <dbReference type="ARBA" id="ARBA00042436"/>
    </source>
</evidence>
<evidence type="ECO:0000256" key="10">
    <source>
        <dbReference type="ARBA" id="ARBA00041392"/>
    </source>
</evidence>
<dbReference type="InterPro" id="IPR002088">
    <property type="entry name" value="Prenyl_trans_a"/>
</dbReference>
<evidence type="ECO:0000256" key="3">
    <source>
        <dbReference type="ARBA" id="ARBA00012700"/>
    </source>
</evidence>
<comment type="cofactor">
    <cofactor evidence="1">
        <name>Mg(2+)</name>
        <dbReference type="ChEBI" id="CHEBI:18420"/>
    </cofactor>
</comment>
<evidence type="ECO:0000256" key="7">
    <source>
        <dbReference type="ARBA" id="ARBA00022737"/>
    </source>
</evidence>
<evidence type="ECO:0000256" key="12">
    <source>
        <dbReference type="ARBA" id="ARBA00043086"/>
    </source>
</evidence>
<evidence type="ECO:0000256" key="2">
    <source>
        <dbReference type="ARBA" id="ARBA00006734"/>
    </source>
</evidence>
<evidence type="ECO:0000313" key="15">
    <source>
        <dbReference type="Proteomes" id="UP001632038"/>
    </source>
</evidence>
<dbReference type="Gene3D" id="1.25.40.120">
    <property type="entry name" value="Protein prenylyltransferase"/>
    <property type="match status" value="2"/>
</dbReference>
<evidence type="ECO:0000256" key="6">
    <source>
        <dbReference type="ARBA" id="ARBA00022679"/>
    </source>
</evidence>
<evidence type="ECO:0000256" key="9">
    <source>
        <dbReference type="ARBA" id="ARBA00040965"/>
    </source>
</evidence>
<proteinExistence type="inferred from homology"/>
<evidence type="ECO:0000256" key="13">
    <source>
        <dbReference type="ARBA" id="ARBA00043219"/>
    </source>
</evidence>
<organism evidence="14 15">
    <name type="scientific">Castilleja foliolosa</name>
    <dbReference type="NCBI Taxonomy" id="1961234"/>
    <lineage>
        <taxon>Eukaryota</taxon>
        <taxon>Viridiplantae</taxon>
        <taxon>Streptophyta</taxon>
        <taxon>Embryophyta</taxon>
        <taxon>Tracheophyta</taxon>
        <taxon>Spermatophyta</taxon>
        <taxon>Magnoliopsida</taxon>
        <taxon>eudicotyledons</taxon>
        <taxon>Gunneridae</taxon>
        <taxon>Pentapetalae</taxon>
        <taxon>asterids</taxon>
        <taxon>lamiids</taxon>
        <taxon>Lamiales</taxon>
        <taxon>Orobanchaceae</taxon>
        <taxon>Pedicularideae</taxon>
        <taxon>Castillejinae</taxon>
        <taxon>Castilleja</taxon>
    </lineage>
</organism>
<sequence length="698" mass="81221">MLDENYQSLFDSPDDPSVWKKRRKLVDEHIDDLNEELGLVEEFAEEHPKNYLFWDYRRWIVKEMGSKAITNELKFTKKFLCAKGTKNYQAWSHRQWILKHTPRCFWLNRVPHELRCELQYCHEILDKDKFNVLAWGQICHTVRLLNPYIDYMKNVLRDKETTYAKKAICAQPGNEGPWIYLKFLYADDKKRLYTNPDIECIYVDVLAEAAYRLKSKVELDPCYKVPYASVDSRGCVHALNLIVDLMALGYQADQNTKLVEAVDVLVDKSCRSIYSWRRVPNLIERMNSDISLKVHELICSFGDSRIRYCYMYNGSRDIRWSRHTVDEPCENVTVDIPLCCVISPQSQGRLNTILDCFIESLCEEHTVFNEVLSLNSESHLGWRNQLYERLSQSYLQKQKGNEIAEDDTLEDLKWDLRQFVVKNIGTSVAASAELDYTMGIINEDAYNRHAWSHRQWVLQTFNGDWVDKDGAEIEFCRKILDKDSYNGFAWDQRCFVVTRWVPIIEASRSGRMEPGDAVFKKIRKLEKSFEHERSREIGYAINVIGSEPENPFPWSHIYGVCCAYPSRALCEPKVRDPILSVLQGARDCVLGFDATLEGIMGDKVAFSVNARGVMNAFNMLLDIFVVCGMITEINEDEEEKYSDVLKVLCPDSFIGLPEYDISIVHRMTCIMRHLRKGLVGHGMLWENVADSFLVDEFY</sequence>
<evidence type="ECO:0000256" key="8">
    <source>
        <dbReference type="ARBA" id="ARBA00022842"/>
    </source>
</evidence>
<keyword evidence="6" id="KW-0808">Transferase</keyword>
<evidence type="ECO:0000256" key="4">
    <source>
        <dbReference type="ARBA" id="ARBA00012702"/>
    </source>
</evidence>
<dbReference type="AlphaFoldDB" id="A0ABD3E833"/>
<evidence type="ECO:0000256" key="1">
    <source>
        <dbReference type="ARBA" id="ARBA00001946"/>
    </source>
</evidence>
<keyword evidence="8" id="KW-0460">Magnesium</keyword>
<comment type="caution">
    <text evidence="14">The sequence shown here is derived from an EMBL/GenBank/DDBJ whole genome shotgun (WGS) entry which is preliminary data.</text>
</comment>
<gene>
    <name evidence="14" type="ORF">CASFOL_006699</name>
</gene>
<dbReference type="PANTHER" id="PTHR11129">
    <property type="entry name" value="PROTEIN FARNESYLTRANSFERASE ALPHA SUBUNIT/RAB GERANYLGERANYL TRANSFERASE ALPHA SUBUNIT"/>
    <property type="match status" value="1"/>
</dbReference>
<evidence type="ECO:0000256" key="5">
    <source>
        <dbReference type="ARBA" id="ARBA00022602"/>
    </source>
</evidence>
<dbReference type="EC" id="2.5.1.58" evidence="4"/>
<reference evidence="15" key="1">
    <citation type="journal article" date="2024" name="IScience">
        <title>Strigolactones Initiate the Formation of Haustorium-like Structures in Castilleja.</title>
        <authorList>
            <person name="Buerger M."/>
            <person name="Peterson D."/>
            <person name="Chory J."/>
        </authorList>
    </citation>
    <scope>NUCLEOTIDE SEQUENCE [LARGE SCALE GENOMIC DNA]</scope>
</reference>
<dbReference type="PROSITE" id="PS51147">
    <property type="entry name" value="PFTA"/>
    <property type="match status" value="3"/>
</dbReference>
<protein>
    <recommendedName>
        <fullName evidence="9">Protein farnesyltransferase/geranylgeranyltransferase type-1 subunit alpha</fullName>
        <ecNumber evidence="4">2.5.1.58</ecNumber>
        <ecNumber evidence="3">2.5.1.59</ecNumber>
    </recommendedName>
    <alternativeName>
        <fullName evidence="12">CAAX farnesyltransferase subunit alpha</fullName>
    </alternativeName>
    <alternativeName>
        <fullName evidence="11">FTase-alpha</fullName>
    </alternativeName>
    <alternativeName>
        <fullName evidence="10">Ras proteins prenyltransferase subunit alpha</fullName>
    </alternativeName>
    <alternativeName>
        <fullName evidence="13">Type I protein geranyl-geranyltransferase subunit alpha</fullName>
    </alternativeName>
</protein>
<accession>A0ABD3E833</accession>
<comment type="similarity">
    <text evidence="2">Belongs to the protein prenyltransferase subunit alpha family.</text>
</comment>
<dbReference type="SUPFAM" id="SSF48439">
    <property type="entry name" value="Protein prenylyltransferase"/>
    <property type="match status" value="2"/>
</dbReference>